<name>A0A484H5F0_9ZZZZ</name>
<evidence type="ECO:0000313" key="1">
    <source>
        <dbReference type="EMBL" id="VBB68541.1"/>
    </source>
</evidence>
<sequence length="43" mass="4766">MIRYDACACLQTPDGTRVANVKSPMIPIESVIVYITYLCSMVV</sequence>
<dbReference type="EMBL" id="LR026963">
    <property type="protein sequence ID" value="VBB68541.1"/>
    <property type="molecule type" value="Genomic_DNA"/>
</dbReference>
<gene>
    <name evidence="1" type="ORF">RIEGSTA812A_PEG_14</name>
</gene>
<reference evidence="1" key="1">
    <citation type="submission" date="2018-10" db="EMBL/GenBank/DDBJ databases">
        <authorList>
            <person name="Gruber-Vodicka H."/>
            <person name="Jaeckle O."/>
        </authorList>
    </citation>
    <scope>NUCLEOTIDE SEQUENCE</scope>
</reference>
<protein>
    <submittedName>
        <fullName evidence="1">Uncharacterized protein</fullName>
    </submittedName>
</protein>
<organism evidence="1">
    <name type="scientific">invertebrate metagenome</name>
    <dbReference type="NCBI Taxonomy" id="1711999"/>
    <lineage>
        <taxon>unclassified sequences</taxon>
        <taxon>metagenomes</taxon>
        <taxon>organismal metagenomes</taxon>
    </lineage>
</organism>
<accession>A0A484H5F0</accession>
<dbReference type="AlphaFoldDB" id="A0A484H5F0"/>
<proteinExistence type="predicted"/>